<protein>
    <submittedName>
        <fullName evidence="1">Uncharacterized protein</fullName>
    </submittedName>
</protein>
<accession>A0A2R8AIE5</accession>
<organism evidence="1 2">
    <name type="scientific">Aliiroseovarius pelagivivens</name>
    <dbReference type="NCBI Taxonomy" id="1639690"/>
    <lineage>
        <taxon>Bacteria</taxon>
        <taxon>Pseudomonadati</taxon>
        <taxon>Pseudomonadota</taxon>
        <taxon>Alphaproteobacteria</taxon>
        <taxon>Rhodobacterales</taxon>
        <taxon>Paracoccaceae</taxon>
        <taxon>Aliiroseovarius</taxon>
    </lineage>
</organism>
<reference evidence="1 2" key="1">
    <citation type="submission" date="2018-03" db="EMBL/GenBank/DDBJ databases">
        <authorList>
            <person name="Keele B.F."/>
        </authorList>
    </citation>
    <scope>NUCLEOTIDE SEQUENCE [LARGE SCALE GENOMIC DNA]</scope>
    <source>
        <strain evidence="1 2">CECT 8811</strain>
    </source>
</reference>
<dbReference type="RefSeq" id="WP_108855861.1">
    <property type="nucleotide sequence ID" value="NZ_OMOI01000001.1"/>
</dbReference>
<evidence type="ECO:0000313" key="1">
    <source>
        <dbReference type="EMBL" id="SPF75788.1"/>
    </source>
</evidence>
<proteinExistence type="predicted"/>
<dbReference type="Proteomes" id="UP000244911">
    <property type="component" value="Unassembled WGS sequence"/>
</dbReference>
<dbReference type="OrthoDB" id="7568484at2"/>
<evidence type="ECO:0000313" key="2">
    <source>
        <dbReference type="Proteomes" id="UP000244911"/>
    </source>
</evidence>
<gene>
    <name evidence="1" type="ORF">ALP8811_00782</name>
</gene>
<sequence>MKTKGNAAFVPRVLHGTGRATAEYLLAVGAFVVLADKIASLASALASANTSHFTGKTICPDGGRGVQNCGVPVKDQ</sequence>
<dbReference type="AlphaFoldDB" id="A0A2R8AIE5"/>
<name>A0A2R8AIE5_9RHOB</name>
<dbReference type="EMBL" id="OMOI01000001">
    <property type="protein sequence ID" value="SPF75788.1"/>
    <property type="molecule type" value="Genomic_DNA"/>
</dbReference>
<keyword evidence="2" id="KW-1185">Reference proteome</keyword>